<organism evidence="3 4">
    <name type="scientific">Pseudarcicella hirudinis</name>
    <dbReference type="NCBI Taxonomy" id="1079859"/>
    <lineage>
        <taxon>Bacteria</taxon>
        <taxon>Pseudomonadati</taxon>
        <taxon>Bacteroidota</taxon>
        <taxon>Cytophagia</taxon>
        <taxon>Cytophagales</taxon>
        <taxon>Flectobacillaceae</taxon>
        <taxon>Pseudarcicella</taxon>
    </lineage>
</organism>
<dbReference type="Proteomes" id="UP000199306">
    <property type="component" value="Unassembled WGS sequence"/>
</dbReference>
<feature type="domain" description="DUF6089" evidence="2">
    <location>
        <begin position="51"/>
        <end position="168"/>
    </location>
</feature>
<keyword evidence="1" id="KW-0732">Signal</keyword>
<evidence type="ECO:0000256" key="1">
    <source>
        <dbReference type="SAM" id="SignalP"/>
    </source>
</evidence>
<keyword evidence="4" id="KW-1185">Reference proteome</keyword>
<sequence>MKQKLSILSLILLAGLVSHDLTAQFKMFKKSEKSPKVHRTDQFEPHSSVSFGVGTSSYYGELSPYVRPIQSTFNMIRWNLAFNYTRYFTPNWSGRIGLTYARIAGDDNTLEGVKGFEANFIRNLHFRNDIKELSLLAQYDFKSGGRSYERREKVVPYLFGGIAVFAHNPMAKPESSLYGTDWVTLQDKHTEGQGLPGYTDKPYSLIGVSFPIGFGVRVKINKDFDFGAEVGFRYSMTDYLDDVGGKYAATEDLTAQSPLAASLGDRSQEQIAAYSGKDRTQSYVNFLNANGIPISDPNAPVVSTNTGIGLKGNPRGSSSVKDSYMLTNFSIIYHLPVKIKCPPLR</sequence>
<dbReference type="Pfam" id="PF19573">
    <property type="entry name" value="DUF6089"/>
    <property type="match status" value="1"/>
</dbReference>
<protein>
    <recommendedName>
        <fullName evidence="2">DUF6089 domain-containing protein</fullName>
    </recommendedName>
</protein>
<feature type="chain" id="PRO_5011756958" description="DUF6089 domain-containing protein" evidence="1">
    <location>
        <begin position="24"/>
        <end position="345"/>
    </location>
</feature>
<evidence type="ECO:0000313" key="4">
    <source>
        <dbReference type="Proteomes" id="UP000199306"/>
    </source>
</evidence>
<evidence type="ECO:0000313" key="3">
    <source>
        <dbReference type="EMBL" id="SFQ50271.1"/>
    </source>
</evidence>
<dbReference type="RefSeq" id="WP_092019811.1">
    <property type="nucleotide sequence ID" value="NZ_FOXH01000023.1"/>
</dbReference>
<accession>A0A1I5Z1E1</accession>
<gene>
    <name evidence="3" type="ORF">SAMN04515674_12347</name>
</gene>
<dbReference type="EMBL" id="FOXH01000023">
    <property type="protein sequence ID" value="SFQ50271.1"/>
    <property type="molecule type" value="Genomic_DNA"/>
</dbReference>
<reference evidence="3 4" key="1">
    <citation type="submission" date="2016-10" db="EMBL/GenBank/DDBJ databases">
        <authorList>
            <person name="de Groot N.N."/>
        </authorList>
    </citation>
    <scope>NUCLEOTIDE SEQUENCE [LARGE SCALE GENOMIC DNA]</scope>
    <source>
        <strain evidence="4">E92,LMG 26720,CCM 7988</strain>
    </source>
</reference>
<dbReference type="InterPro" id="IPR045743">
    <property type="entry name" value="DUF6089"/>
</dbReference>
<dbReference type="STRING" id="1079859.SAMN04515674_12347"/>
<proteinExistence type="predicted"/>
<dbReference type="AlphaFoldDB" id="A0A1I5Z1E1"/>
<feature type="signal peptide" evidence="1">
    <location>
        <begin position="1"/>
        <end position="23"/>
    </location>
</feature>
<name>A0A1I5Z1E1_9BACT</name>
<evidence type="ECO:0000259" key="2">
    <source>
        <dbReference type="Pfam" id="PF19573"/>
    </source>
</evidence>
<dbReference type="OrthoDB" id="654178at2"/>